<evidence type="ECO:0000256" key="1">
    <source>
        <dbReference type="SAM" id="MobiDB-lite"/>
    </source>
</evidence>
<feature type="region of interest" description="Disordered" evidence="1">
    <location>
        <begin position="75"/>
        <end position="125"/>
    </location>
</feature>
<name>A0A9Q3BKC6_9BASI</name>
<proteinExistence type="predicted"/>
<gene>
    <name evidence="2" type="ORF">O181_006503</name>
</gene>
<keyword evidence="3" id="KW-1185">Reference proteome</keyword>
<feature type="compositionally biased region" description="Basic and acidic residues" evidence="1">
    <location>
        <begin position="79"/>
        <end position="91"/>
    </location>
</feature>
<accession>A0A9Q3BKC6</accession>
<reference evidence="2" key="1">
    <citation type="submission" date="2021-03" db="EMBL/GenBank/DDBJ databases">
        <title>Draft genome sequence of rust myrtle Austropuccinia psidii MF-1, a brazilian biotype.</title>
        <authorList>
            <person name="Quecine M.C."/>
            <person name="Pachon D.M.R."/>
            <person name="Bonatelli M.L."/>
            <person name="Correr F.H."/>
            <person name="Franceschini L.M."/>
            <person name="Leite T.F."/>
            <person name="Margarido G.R.A."/>
            <person name="Almeida C.A."/>
            <person name="Ferrarezi J.A."/>
            <person name="Labate C.A."/>
        </authorList>
    </citation>
    <scope>NUCLEOTIDE SEQUENCE</scope>
    <source>
        <strain evidence="2">MF-1</strain>
    </source>
</reference>
<dbReference type="EMBL" id="AVOT02001394">
    <property type="protein sequence ID" value="MBW0466788.1"/>
    <property type="molecule type" value="Genomic_DNA"/>
</dbReference>
<feature type="compositionally biased region" description="Polar residues" evidence="1">
    <location>
        <begin position="1"/>
        <end position="10"/>
    </location>
</feature>
<dbReference type="AlphaFoldDB" id="A0A9Q3BKC6"/>
<feature type="compositionally biased region" description="Basic and acidic residues" evidence="1">
    <location>
        <begin position="12"/>
        <end position="29"/>
    </location>
</feature>
<comment type="caution">
    <text evidence="2">The sequence shown here is derived from an EMBL/GenBank/DDBJ whole genome shotgun (WGS) entry which is preliminary data.</text>
</comment>
<evidence type="ECO:0000313" key="3">
    <source>
        <dbReference type="Proteomes" id="UP000765509"/>
    </source>
</evidence>
<dbReference type="Proteomes" id="UP000765509">
    <property type="component" value="Unassembled WGS sequence"/>
</dbReference>
<sequence>MAPVVPSNQMDIDPKERFNDKITVDHSLRSEPTSSILGRNLSKKVQELPQSYQAGGLGTLPKPLNWCDELLPVGKRISGRGEDQKNRRRLEPNSGKRKGSTEKILAEKSEYPVRRPEESPDRQSA</sequence>
<organism evidence="2 3">
    <name type="scientific">Austropuccinia psidii MF-1</name>
    <dbReference type="NCBI Taxonomy" id="1389203"/>
    <lineage>
        <taxon>Eukaryota</taxon>
        <taxon>Fungi</taxon>
        <taxon>Dikarya</taxon>
        <taxon>Basidiomycota</taxon>
        <taxon>Pucciniomycotina</taxon>
        <taxon>Pucciniomycetes</taxon>
        <taxon>Pucciniales</taxon>
        <taxon>Sphaerophragmiaceae</taxon>
        <taxon>Austropuccinia</taxon>
    </lineage>
</organism>
<feature type="region of interest" description="Disordered" evidence="1">
    <location>
        <begin position="1"/>
        <end position="41"/>
    </location>
</feature>
<protein>
    <submittedName>
        <fullName evidence="2">Uncharacterized protein</fullName>
    </submittedName>
</protein>
<feature type="compositionally biased region" description="Basic and acidic residues" evidence="1">
    <location>
        <begin position="99"/>
        <end position="125"/>
    </location>
</feature>
<evidence type="ECO:0000313" key="2">
    <source>
        <dbReference type="EMBL" id="MBW0466788.1"/>
    </source>
</evidence>